<dbReference type="AlphaFoldDB" id="A0AAP0EDQ9"/>
<evidence type="ECO:0000313" key="3">
    <source>
        <dbReference type="Proteomes" id="UP001419268"/>
    </source>
</evidence>
<proteinExistence type="predicted"/>
<dbReference type="Proteomes" id="UP001419268">
    <property type="component" value="Unassembled WGS sequence"/>
</dbReference>
<accession>A0AAP0EDQ9</accession>
<dbReference type="EMBL" id="JBBNAG010000012">
    <property type="protein sequence ID" value="KAK9089328.1"/>
    <property type="molecule type" value="Genomic_DNA"/>
</dbReference>
<evidence type="ECO:0000313" key="2">
    <source>
        <dbReference type="EMBL" id="KAK9089328.1"/>
    </source>
</evidence>
<evidence type="ECO:0000256" key="1">
    <source>
        <dbReference type="SAM" id="MobiDB-lite"/>
    </source>
</evidence>
<feature type="region of interest" description="Disordered" evidence="1">
    <location>
        <begin position="57"/>
        <end position="93"/>
    </location>
</feature>
<sequence>MERWTEVVRRNNSGGSGASYRLNRGKTIDRSFTATMIRPPSLSKEGRRWLNQGQKQGLGHFEVSTSEAGSSTGTVATRQADNGEHGSKEGGLCKGGDLTAEVVPWSLELHWKDVRWERVNAWLANVAIYGLPEPMWNLECIQTIGERFGGLLEVL</sequence>
<protein>
    <recommendedName>
        <fullName evidence="4">DUF4283 domain-containing protein</fullName>
    </recommendedName>
</protein>
<evidence type="ECO:0008006" key="4">
    <source>
        <dbReference type="Google" id="ProtNLM"/>
    </source>
</evidence>
<name>A0AAP0EDQ9_9MAGN</name>
<gene>
    <name evidence="2" type="ORF">Scep_028410</name>
</gene>
<organism evidence="2 3">
    <name type="scientific">Stephania cephalantha</name>
    <dbReference type="NCBI Taxonomy" id="152367"/>
    <lineage>
        <taxon>Eukaryota</taxon>
        <taxon>Viridiplantae</taxon>
        <taxon>Streptophyta</taxon>
        <taxon>Embryophyta</taxon>
        <taxon>Tracheophyta</taxon>
        <taxon>Spermatophyta</taxon>
        <taxon>Magnoliopsida</taxon>
        <taxon>Ranunculales</taxon>
        <taxon>Menispermaceae</taxon>
        <taxon>Menispermoideae</taxon>
        <taxon>Cissampelideae</taxon>
        <taxon>Stephania</taxon>
    </lineage>
</organism>
<comment type="caution">
    <text evidence="2">The sequence shown here is derived from an EMBL/GenBank/DDBJ whole genome shotgun (WGS) entry which is preliminary data.</text>
</comment>
<keyword evidence="3" id="KW-1185">Reference proteome</keyword>
<feature type="region of interest" description="Disordered" evidence="1">
    <location>
        <begin position="1"/>
        <end position="22"/>
    </location>
</feature>
<reference evidence="2 3" key="1">
    <citation type="submission" date="2024-01" db="EMBL/GenBank/DDBJ databases">
        <title>Genome assemblies of Stephania.</title>
        <authorList>
            <person name="Yang L."/>
        </authorList>
    </citation>
    <scope>NUCLEOTIDE SEQUENCE [LARGE SCALE GENOMIC DNA]</scope>
    <source>
        <strain evidence="2">JXDWG</strain>
        <tissue evidence="2">Leaf</tissue>
    </source>
</reference>
<feature type="compositionally biased region" description="Polar residues" evidence="1">
    <location>
        <begin position="63"/>
        <end position="80"/>
    </location>
</feature>